<name>A0ACB0JMZ0_TRIPR</name>
<keyword evidence="2" id="KW-1185">Reference proteome</keyword>
<protein>
    <submittedName>
        <fullName evidence="1">Uncharacterized protein</fullName>
    </submittedName>
</protein>
<dbReference type="EMBL" id="CASHSV030000109">
    <property type="protein sequence ID" value="CAJ2646355.1"/>
    <property type="molecule type" value="Genomic_DNA"/>
</dbReference>
<proteinExistence type="predicted"/>
<organism evidence="1 2">
    <name type="scientific">Trifolium pratense</name>
    <name type="common">Red clover</name>
    <dbReference type="NCBI Taxonomy" id="57577"/>
    <lineage>
        <taxon>Eukaryota</taxon>
        <taxon>Viridiplantae</taxon>
        <taxon>Streptophyta</taxon>
        <taxon>Embryophyta</taxon>
        <taxon>Tracheophyta</taxon>
        <taxon>Spermatophyta</taxon>
        <taxon>Magnoliopsida</taxon>
        <taxon>eudicotyledons</taxon>
        <taxon>Gunneridae</taxon>
        <taxon>Pentapetalae</taxon>
        <taxon>rosids</taxon>
        <taxon>fabids</taxon>
        <taxon>Fabales</taxon>
        <taxon>Fabaceae</taxon>
        <taxon>Papilionoideae</taxon>
        <taxon>50 kb inversion clade</taxon>
        <taxon>NPAAA clade</taxon>
        <taxon>Hologalegina</taxon>
        <taxon>IRL clade</taxon>
        <taxon>Trifolieae</taxon>
        <taxon>Trifolium</taxon>
    </lineage>
</organism>
<dbReference type="Proteomes" id="UP001177021">
    <property type="component" value="Unassembled WGS sequence"/>
</dbReference>
<evidence type="ECO:0000313" key="1">
    <source>
        <dbReference type="EMBL" id="CAJ2646355.1"/>
    </source>
</evidence>
<reference evidence="1" key="1">
    <citation type="submission" date="2023-10" db="EMBL/GenBank/DDBJ databases">
        <authorList>
            <person name="Rodriguez Cubillos JULIANA M."/>
            <person name="De Vega J."/>
        </authorList>
    </citation>
    <scope>NUCLEOTIDE SEQUENCE</scope>
</reference>
<accession>A0ACB0JMZ0</accession>
<comment type="caution">
    <text evidence="1">The sequence shown here is derived from an EMBL/GenBank/DDBJ whole genome shotgun (WGS) entry which is preliminary data.</text>
</comment>
<evidence type="ECO:0000313" key="2">
    <source>
        <dbReference type="Proteomes" id="UP001177021"/>
    </source>
</evidence>
<sequence length="399" mass="45365">MTKENPHSLPTSDTVLHPIRLPFGRSSQNIEDIRSVDDDDGFVFHIDRSLLLDYTKLVVGDLIGKGGNSNVYNGWYEDRPVAIKKVLLPETTDEATLECKANFQREVNLLSKIEHKNVIKFVAASDGPMILITELMEGGSLQKHLKNIYPITLSLEQCLSYALDISQAMEYLHANGIIHRDLKPGNILLTKDQNHVKLADFGLARDDICDEMTCEAGTYRYMAPELMSKNPLPKGAKKSYDHKADVYSFALTLWSLIKNQIPFKDRKDLMAAYATMNNIRPSLDEFPEEIVPLLQSCWVEDPKLRPEFKEITGTLIRILQNIYTTKINALASIKRDVEANGESEAESSKENKNLLKRDVEANGESDNIIAQYPRMDEKKLKNKSKFKRFISYFRSCIAF</sequence>
<gene>
    <name evidence="1" type="ORF">MILVUS5_LOCUS15078</name>
</gene>